<evidence type="ECO:0000256" key="5">
    <source>
        <dbReference type="ARBA" id="ARBA00022692"/>
    </source>
</evidence>
<keyword evidence="8" id="KW-0406">Ion transport</keyword>
<proteinExistence type="inferred from homology"/>
<keyword evidence="3" id="KW-0813">Transport</keyword>
<keyword evidence="5 12" id="KW-0812">Transmembrane</keyword>
<accession>A0A3M7P7R3</accession>
<comment type="caution">
    <text evidence="13">The sequence shown here is derived from an EMBL/GenBank/DDBJ whole genome shotgun (WGS) entry which is preliminary data.</text>
</comment>
<keyword evidence="7" id="KW-0915">Sodium</keyword>
<dbReference type="PANTHER" id="PTHR42985:SF40">
    <property type="entry name" value="LD47995P-RELATED"/>
    <property type="match status" value="1"/>
</dbReference>
<evidence type="ECO:0000256" key="11">
    <source>
        <dbReference type="RuleBase" id="RU362091"/>
    </source>
</evidence>
<keyword evidence="4" id="KW-1003">Cell membrane</keyword>
<dbReference type="GO" id="GO:0005886">
    <property type="term" value="C:plasma membrane"/>
    <property type="evidence" value="ECO:0007669"/>
    <property type="project" value="UniProtKB-SubCell"/>
</dbReference>
<evidence type="ECO:0000256" key="6">
    <source>
        <dbReference type="ARBA" id="ARBA00022989"/>
    </source>
</evidence>
<evidence type="ECO:0000313" key="14">
    <source>
        <dbReference type="Proteomes" id="UP000276133"/>
    </source>
</evidence>
<dbReference type="GO" id="GO:0006814">
    <property type="term" value="P:sodium ion transport"/>
    <property type="evidence" value="ECO:0007669"/>
    <property type="project" value="UniProtKB-KW"/>
</dbReference>
<keyword evidence="6 12" id="KW-1133">Transmembrane helix</keyword>
<dbReference type="Proteomes" id="UP000276133">
    <property type="component" value="Unassembled WGS sequence"/>
</dbReference>
<evidence type="ECO:0000256" key="3">
    <source>
        <dbReference type="ARBA" id="ARBA00022448"/>
    </source>
</evidence>
<feature type="transmembrane region" description="Helical" evidence="12">
    <location>
        <begin position="39"/>
        <end position="64"/>
    </location>
</feature>
<dbReference type="InterPro" id="IPR001734">
    <property type="entry name" value="Na/solute_symporter"/>
</dbReference>
<feature type="transmembrane region" description="Helical" evidence="12">
    <location>
        <begin position="85"/>
        <end position="104"/>
    </location>
</feature>
<evidence type="ECO:0000256" key="4">
    <source>
        <dbReference type="ARBA" id="ARBA00022475"/>
    </source>
</evidence>
<evidence type="ECO:0000256" key="2">
    <source>
        <dbReference type="ARBA" id="ARBA00006434"/>
    </source>
</evidence>
<evidence type="ECO:0000256" key="10">
    <source>
        <dbReference type="ARBA" id="ARBA00023201"/>
    </source>
</evidence>
<evidence type="ECO:0000256" key="8">
    <source>
        <dbReference type="ARBA" id="ARBA00023065"/>
    </source>
</evidence>
<sequence length="116" mass="12688">MIIFAYYNGCNILKDKPVEQLFPIYIMDAMQSTPGIPGIFLSVLFAAVLSSMSSGLNGLSATIIEDFLKGQAKIGDRSLAKISKILCLIFGLLIMILSYVAHLINNSLQTVLSLFR</sequence>
<keyword evidence="10" id="KW-0739">Sodium transport</keyword>
<dbReference type="EMBL" id="REGN01012597">
    <property type="protein sequence ID" value="RMZ95092.1"/>
    <property type="molecule type" value="Genomic_DNA"/>
</dbReference>
<keyword evidence="14" id="KW-1185">Reference proteome</keyword>
<dbReference type="Gene3D" id="1.20.1730.10">
    <property type="entry name" value="Sodium/glucose cotransporter"/>
    <property type="match status" value="1"/>
</dbReference>
<evidence type="ECO:0000313" key="13">
    <source>
        <dbReference type="EMBL" id="RMZ95092.1"/>
    </source>
</evidence>
<gene>
    <name evidence="13" type="ORF">BpHYR1_054472</name>
</gene>
<keyword evidence="9 12" id="KW-0472">Membrane</keyword>
<evidence type="ECO:0000256" key="9">
    <source>
        <dbReference type="ARBA" id="ARBA00023136"/>
    </source>
</evidence>
<dbReference type="OrthoDB" id="6606086at2759"/>
<dbReference type="STRING" id="10195.A0A3M7P7R3"/>
<evidence type="ECO:0000256" key="12">
    <source>
        <dbReference type="SAM" id="Phobius"/>
    </source>
</evidence>
<protein>
    <submittedName>
        <fullName evidence="13">Sodium-coupled monocarboxylate transporter 2-like</fullName>
    </submittedName>
</protein>
<dbReference type="InterPro" id="IPR051163">
    <property type="entry name" value="Sodium:Solute_Symporter_SSF"/>
</dbReference>
<name>A0A3M7P7R3_BRAPC</name>
<evidence type="ECO:0000256" key="1">
    <source>
        <dbReference type="ARBA" id="ARBA00004651"/>
    </source>
</evidence>
<dbReference type="Pfam" id="PF00474">
    <property type="entry name" value="SSF"/>
    <property type="match status" value="1"/>
</dbReference>
<comment type="similarity">
    <text evidence="2 11">Belongs to the sodium:solute symporter (SSF) (TC 2.A.21) family.</text>
</comment>
<organism evidence="13 14">
    <name type="scientific">Brachionus plicatilis</name>
    <name type="common">Marine rotifer</name>
    <name type="synonym">Brachionus muelleri</name>
    <dbReference type="NCBI Taxonomy" id="10195"/>
    <lineage>
        <taxon>Eukaryota</taxon>
        <taxon>Metazoa</taxon>
        <taxon>Spiralia</taxon>
        <taxon>Gnathifera</taxon>
        <taxon>Rotifera</taxon>
        <taxon>Eurotatoria</taxon>
        <taxon>Monogononta</taxon>
        <taxon>Pseudotrocha</taxon>
        <taxon>Ploima</taxon>
        <taxon>Brachionidae</taxon>
        <taxon>Brachionus</taxon>
    </lineage>
</organism>
<evidence type="ECO:0000256" key="7">
    <source>
        <dbReference type="ARBA" id="ARBA00023053"/>
    </source>
</evidence>
<dbReference type="InterPro" id="IPR038377">
    <property type="entry name" value="Na/Glc_symporter_sf"/>
</dbReference>
<comment type="subcellular location">
    <subcellularLocation>
        <location evidence="1">Cell membrane</location>
        <topology evidence="1">Multi-pass membrane protein</topology>
    </subcellularLocation>
</comment>
<dbReference type="GO" id="GO:0015293">
    <property type="term" value="F:symporter activity"/>
    <property type="evidence" value="ECO:0007669"/>
    <property type="project" value="TreeGrafter"/>
</dbReference>
<dbReference type="AlphaFoldDB" id="A0A3M7P7R3"/>
<dbReference type="PROSITE" id="PS50283">
    <property type="entry name" value="NA_SOLUT_SYMP_3"/>
    <property type="match status" value="1"/>
</dbReference>
<reference evidence="13 14" key="1">
    <citation type="journal article" date="2018" name="Sci. Rep.">
        <title>Genomic signatures of local adaptation to the degree of environmental predictability in rotifers.</title>
        <authorList>
            <person name="Franch-Gras L."/>
            <person name="Hahn C."/>
            <person name="Garcia-Roger E.M."/>
            <person name="Carmona M.J."/>
            <person name="Serra M."/>
            <person name="Gomez A."/>
        </authorList>
    </citation>
    <scope>NUCLEOTIDE SEQUENCE [LARGE SCALE GENOMIC DNA]</scope>
    <source>
        <strain evidence="13">HYR1</strain>
    </source>
</reference>
<dbReference type="PANTHER" id="PTHR42985">
    <property type="entry name" value="SODIUM-COUPLED MONOCARBOXYLATE TRANSPORTER"/>
    <property type="match status" value="1"/>
</dbReference>